<keyword evidence="4" id="KW-0520">NAD</keyword>
<evidence type="ECO:0000313" key="7">
    <source>
        <dbReference type="EMBL" id="ABZ08773.1"/>
    </source>
</evidence>
<dbReference type="InterPro" id="IPR015590">
    <property type="entry name" value="Aldehyde_DH_dom"/>
</dbReference>
<dbReference type="CDD" id="cd07124">
    <property type="entry name" value="ALDH_PutA-P5CDH-RocA"/>
    <property type="match status" value="1"/>
</dbReference>
<dbReference type="Gene3D" id="3.40.605.10">
    <property type="entry name" value="Aldehyde Dehydrogenase, Chain A, domain 1"/>
    <property type="match status" value="1"/>
</dbReference>
<dbReference type="PANTHER" id="PTHR42862">
    <property type="entry name" value="DELTA-1-PYRROLINE-5-CARBOXYLATE DEHYDROGENASE 1, ISOFORM A-RELATED"/>
    <property type="match status" value="1"/>
</dbReference>
<dbReference type="InterPro" id="IPR050485">
    <property type="entry name" value="Proline_metab_enzyme"/>
</dbReference>
<comment type="catalytic activity">
    <reaction evidence="5">
        <text>L-glutamate 5-semialdehyde + NAD(+) + H2O = L-glutamate + NADH + 2 H(+)</text>
        <dbReference type="Rhea" id="RHEA:30235"/>
        <dbReference type="ChEBI" id="CHEBI:15377"/>
        <dbReference type="ChEBI" id="CHEBI:15378"/>
        <dbReference type="ChEBI" id="CHEBI:29985"/>
        <dbReference type="ChEBI" id="CHEBI:57540"/>
        <dbReference type="ChEBI" id="CHEBI:57945"/>
        <dbReference type="ChEBI" id="CHEBI:58066"/>
        <dbReference type="EC" id="1.2.1.88"/>
    </reaction>
</comment>
<evidence type="ECO:0000256" key="3">
    <source>
        <dbReference type="ARBA" id="ARBA00023002"/>
    </source>
</evidence>
<dbReference type="PANTHER" id="PTHR42862:SF1">
    <property type="entry name" value="DELTA-1-PYRROLINE-5-CARBOXYLATE DEHYDROGENASE 2, ISOFORM A-RELATED"/>
    <property type="match status" value="1"/>
</dbReference>
<evidence type="ECO:0000256" key="5">
    <source>
        <dbReference type="ARBA" id="ARBA00048142"/>
    </source>
</evidence>
<proteinExistence type="predicted"/>
<dbReference type="InterPro" id="IPR016163">
    <property type="entry name" value="Ald_DH_C"/>
</dbReference>
<dbReference type="Gene3D" id="3.40.309.10">
    <property type="entry name" value="Aldehyde Dehydrogenase, Chain A, domain 2"/>
    <property type="match status" value="1"/>
</dbReference>
<feature type="domain" description="Aldehyde dehydrogenase" evidence="6">
    <location>
        <begin position="65"/>
        <end position="529"/>
    </location>
</feature>
<protein>
    <recommendedName>
        <fullName evidence="2">L-glutamate gamma-semialdehyde dehydrogenase</fullName>
        <ecNumber evidence="2">1.2.1.88</ecNumber>
    </recommendedName>
</protein>
<dbReference type="GO" id="GO:0003842">
    <property type="term" value="F:L-glutamate gamma-semialdehyde dehydrogenase activity"/>
    <property type="evidence" value="ECO:0007669"/>
    <property type="project" value="UniProtKB-EC"/>
</dbReference>
<dbReference type="EMBL" id="EU016636">
    <property type="protein sequence ID" value="ABZ08773.1"/>
    <property type="molecule type" value="Genomic_DNA"/>
</dbReference>
<evidence type="ECO:0000256" key="1">
    <source>
        <dbReference type="ARBA" id="ARBA00004786"/>
    </source>
</evidence>
<dbReference type="GO" id="GO:0009898">
    <property type="term" value="C:cytoplasmic side of plasma membrane"/>
    <property type="evidence" value="ECO:0007669"/>
    <property type="project" value="TreeGrafter"/>
</dbReference>
<reference evidence="7" key="1">
    <citation type="journal article" date="2008" name="ISME J.">
        <title>Genomic patterns of recombination, clonal divergence and environment in marine microbial populations.</title>
        <authorList>
            <person name="Konstantinidis K.T."/>
            <person name="Delong E.F."/>
        </authorList>
    </citation>
    <scope>NUCLEOTIDE SEQUENCE</scope>
</reference>
<dbReference type="EC" id="1.2.1.88" evidence="2"/>
<dbReference type="FunFam" id="3.40.309.10:FF:000005">
    <property type="entry name" value="1-pyrroline-5-carboxylate dehydrogenase 1"/>
    <property type="match status" value="1"/>
</dbReference>
<dbReference type="InterPro" id="IPR016162">
    <property type="entry name" value="Ald_DH_N"/>
</dbReference>
<dbReference type="SUPFAM" id="SSF53720">
    <property type="entry name" value="ALDH-like"/>
    <property type="match status" value="1"/>
</dbReference>
<sequence length="538" mass="60078">MVTTKISRLVNLSMFKNEYSWGTAVKENTTDEFHQKFDTALSEVKNDLGKDYPIIINGKKIHLSEKYEVKSPADTNIILGRISNCSKVETKQAVDASKAAFEEWRSTQYQSRAKVFKECADSFSSKKFYLAALMSIENGKNRYEAIGDVDEAIDFMRFYAYQLELNKGFEKETAHPNPDEKTKVTLKPYGVWGIISPFNFPSAIAIGMTTAALITGNTTVLKPSYYTPISSFKFVEEIYEKIPAGAINFVTGRGDVLGQALMENSDVSGIAFTGSVEVGMACYHKFIRDAVKPFVCEMGGKNPVIVTQFGNLDKAANGVLNAAFGYGGQKCSACSRVYVHKSIYAKFNEMLKNKTADLKIGLPWKKEVFLGPLIHENAYKRFKKVLEIAKRDGEIIVEGSMLEGPEFQNGYYVQPTIVSQLPHDHELMKDELFLPLICVNEYDSFDKVIQLANESEFGLTAGIFSENENELSKFFDKIEAGLLYANRDSSATTGALVQIQPFVGWKKSGITGKGAGGENYLQQFMRAQTQTRCERINE</sequence>
<name>B3T864_9ARCH</name>
<organism evidence="7">
    <name type="scientific">uncultured marine crenarchaeote HF4000_APKG5B22</name>
    <dbReference type="NCBI Taxonomy" id="455590"/>
    <lineage>
        <taxon>Archaea</taxon>
        <taxon>Nitrososphaerota</taxon>
        <taxon>Nitrososphaeria</taxon>
        <taxon>Nitrosopumilales</taxon>
        <taxon>environmental samples</taxon>
    </lineage>
</organism>
<dbReference type="InterPro" id="IPR005932">
    <property type="entry name" value="RocA"/>
</dbReference>
<keyword evidence="3" id="KW-0560">Oxidoreductase</keyword>
<evidence type="ECO:0000256" key="2">
    <source>
        <dbReference type="ARBA" id="ARBA00012884"/>
    </source>
</evidence>
<comment type="pathway">
    <text evidence="1">Amino-acid degradation; L-proline degradation into L-glutamate; L-glutamate from L-proline: step 2/2.</text>
</comment>
<evidence type="ECO:0000259" key="6">
    <source>
        <dbReference type="Pfam" id="PF00171"/>
    </source>
</evidence>
<dbReference type="AlphaFoldDB" id="B3T864"/>
<accession>B3T864</accession>
<gene>
    <name evidence="7" type="ORF">ALOHA_HF4000APKG5B22ctg2g11</name>
</gene>
<dbReference type="PROSITE" id="PS00070">
    <property type="entry name" value="ALDEHYDE_DEHYDR_CYS"/>
    <property type="match status" value="1"/>
</dbReference>
<dbReference type="Pfam" id="PF00171">
    <property type="entry name" value="Aldedh"/>
    <property type="match status" value="1"/>
</dbReference>
<dbReference type="GO" id="GO:0010133">
    <property type="term" value="P:L-proline catabolic process to L-glutamate"/>
    <property type="evidence" value="ECO:0007669"/>
    <property type="project" value="TreeGrafter"/>
</dbReference>
<dbReference type="InterPro" id="IPR016160">
    <property type="entry name" value="Ald_DH_CS_CYS"/>
</dbReference>
<dbReference type="InterPro" id="IPR016161">
    <property type="entry name" value="Ald_DH/histidinol_DH"/>
</dbReference>
<evidence type="ECO:0000256" key="4">
    <source>
        <dbReference type="ARBA" id="ARBA00023027"/>
    </source>
</evidence>